<gene>
    <name evidence="2" type="ORF">OESDEN_04647</name>
</gene>
<accession>A0A0B1THU7</accession>
<dbReference type="PANTHER" id="PTHR23022:SF135">
    <property type="entry name" value="SI:DKEY-77F5.3"/>
    <property type="match status" value="1"/>
</dbReference>
<dbReference type="GO" id="GO:0003676">
    <property type="term" value="F:nucleic acid binding"/>
    <property type="evidence" value="ECO:0007669"/>
    <property type="project" value="InterPro"/>
</dbReference>
<dbReference type="InterPro" id="IPR038717">
    <property type="entry name" value="Tc1-like_DDE_dom"/>
</dbReference>
<dbReference type="InterPro" id="IPR012337">
    <property type="entry name" value="RNaseH-like_sf"/>
</dbReference>
<feature type="domain" description="Tc1-like transposase DDE" evidence="1">
    <location>
        <begin position="149"/>
        <end position="291"/>
    </location>
</feature>
<dbReference type="Proteomes" id="UP000053660">
    <property type="component" value="Unassembled WGS sequence"/>
</dbReference>
<dbReference type="InterPro" id="IPR052338">
    <property type="entry name" value="Transposase_5"/>
</dbReference>
<name>A0A0B1THU7_OESDE</name>
<keyword evidence="3" id="KW-1185">Reference proteome</keyword>
<evidence type="ECO:0000313" key="2">
    <source>
        <dbReference type="EMBL" id="KHJ95407.1"/>
    </source>
</evidence>
<evidence type="ECO:0000259" key="1">
    <source>
        <dbReference type="Pfam" id="PF13358"/>
    </source>
</evidence>
<proteinExistence type="predicted"/>
<protein>
    <recommendedName>
        <fullName evidence="1">Tc1-like transposase DDE domain-containing protein</fullName>
    </recommendedName>
</protein>
<dbReference type="Pfam" id="PF13358">
    <property type="entry name" value="DDE_3"/>
    <property type="match status" value="1"/>
</dbReference>
<dbReference type="InterPro" id="IPR036397">
    <property type="entry name" value="RNaseH_sf"/>
</dbReference>
<evidence type="ECO:0000313" key="3">
    <source>
        <dbReference type="Proteomes" id="UP000053660"/>
    </source>
</evidence>
<sequence>MLLRRYTNVILPMHRDGRSAAIHRELMELDNRITYKQVKAFLDRFYGGTLGLRRKQYRLRKLAPHIEIIKKLMEHSYRRDSSTTIRQIIEKLRSVKINVGATQLKFIRKELGFRRASIKYCYLIREQNKQKRLEFCEEMLEQYESFEDCVFTDESTVQADCSVKYCFARKGDRFAQMRSRAKYPPKLHIWGGISMRGATEVAIFPGNLRMDSAMYCEIIERVFLRFNRIAYHGYAQLVHDNAPQHTSGFTTRKLEEWKVRTMDWPPESPDLNPVELVWGNMKSYIRKNARTVNDLRDAVLEYWRTLTPDVCRNYICGMRKKMERVVEQCGRNIYEGR</sequence>
<reference evidence="2 3" key="1">
    <citation type="submission" date="2014-03" db="EMBL/GenBank/DDBJ databases">
        <title>Draft genome of the hookworm Oesophagostomum dentatum.</title>
        <authorList>
            <person name="Mitreva M."/>
        </authorList>
    </citation>
    <scope>NUCLEOTIDE SEQUENCE [LARGE SCALE GENOMIC DNA]</scope>
    <source>
        <strain evidence="2 3">OD-Hann</strain>
    </source>
</reference>
<organism evidence="2 3">
    <name type="scientific">Oesophagostomum dentatum</name>
    <name type="common">Nodular worm</name>
    <dbReference type="NCBI Taxonomy" id="61180"/>
    <lineage>
        <taxon>Eukaryota</taxon>
        <taxon>Metazoa</taxon>
        <taxon>Ecdysozoa</taxon>
        <taxon>Nematoda</taxon>
        <taxon>Chromadorea</taxon>
        <taxon>Rhabditida</taxon>
        <taxon>Rhabditina</taxon>
        <taxon>Rhabditomorpha</taxon>
        <taxon>Strongyloidea</taxon>
        <taxon>Strongylidae</taxon>
        <taxon>Oesophagostomum</taxon>
    </lineage>
</organism>
<dbReference type="OrthoDB" id="5854164at2759"/>
<dbReference type="SUPFAM" id="SSF53098">
    <property type="entry name" value="Ribonuclease H-like"/>
    <property type="match status" value="1"/>
</dbReference>
<dbReference type="PANTHER" id="PTHR23022">
    <property type="entry name" value="TRANSPOSABLE ELEMENT-RELATED"/>
    <property type="match status" value="1"/>
</dbReference>
<dbReference type="AlphaFoldDB" id="A0A0B1THU7"/>
<dbReference type="Gene3D" id="3.30.420.10">
    <property type="entry name" value="Ribonuclease H-like superfamily/Ribonuclease H"/>
    <property type="match status" value="1"/>
</dbReference>
<dbReference type="EMBL" id="KN549976">
    <property type="protein sequence ID" value="KHJ95407.1"/>
    <property type="molecule type" value="Genomic_DNA"/>
</dbReference>